<dbReference type="RefSeq" id="WP_345329418.1">
    <property type="nucleotide sequence ID" value="NZ_BAABJI010000001.1"/>
</dbReference>
<evidence type="ECO:0000313" key="2">
    <source>
        <dbReference type="Proteomes" id="UP001501436"/>
    </source>
</evidence>
<gene>
    <name evidence="1" type="ORF">GCM10023313_05980</name>
</gene>
<dbReference type="Proteomes" id="UP001501436">
    <property type="component" value="Unassembled WGS sequence"/>
</dbReference>
<proteinExistence type="predicted"/>
<evidence type="ECO:0000313" key="1">
    <source>
        <dbReference type="EMBL" id="GAA4906092.1"/>
    </source>
</evidence>
<accession>A0ABP9FLH8</accession>
<dbReference type="EMBL" id="BAABJI010000001">
    <property type="protein sequence ID" value="GAA4906092.1"/>
    <property type="molecule type" value="Genomic_DNA"/>
</dbReference>
<keyword evidence="2" id="KW-1185">Reference proteome</keyword>
<name>A0ABP9FLH8_9SPHI</name>
<protein>
    <submittedName>
        <fullName evidence="1">Uncharacterized protein</fullName>
    </submittedName>
</protein>
<sequence length="64" mass="7535">MAKPDRFPGFFYEAAYIEKYYAVNGWFSLLLADGRIHHFMPEDPDEFLQWLKKNNVFGTESDNG</sequence>
<comment type="caution">
    <text evidence="1">The sequence shown here is derived from an EMBL/GenBank/DDBJ whole genome shotgun (WGS) entry which is preliminary data.</text>
</comment>
<reference evidence="2" key="1">
    <citation type="journal article" date="2019" name="Int. J. Syst. Evol. Microbiol.">
        <title>The Global Catalogue of Microorganisms (GCM) 10K type strain sequencing project: providing services to taxonomists for standard genome sequencing and annotation.</title>
        <authorList>
            <consortium name="The Broad Institute Genomics Platform"/>
            <consortium name="The Broad Institute Genome Sequencing Center for Infectious Disease"/>
            <person name="Wu L."/>
            <person name="Ma J."/>
        </authorList>
    </citation>
    <scope>NUCLEOTIDE SEQUENCE [LARGE SCALE GENOMIC DNA]</scope>
    <source>
        <strain evidence="2">JCM 18283</strain>
    </source>
</reference>
<organism evidence="1 2">
    <name type="scientific">Mucilaginibacter defluvii</name>
    <dbReference type="NCBI Taxonomy" id="1196019"/>
    <lineage>
        <taxon>Bacteria</taxon>
        <taxon>Pseudomonadati</taxon>
        <taxon>Bacteroidota</taxon>
        <taxon>Sphingobacteriia</taxon>
        <taxon>Sphingobacteriales</taxon>
        <taxon>Sphingobacteriaceae</taxon>
        <taxon>Mucilaginibacter</taxon>
    </lineage>
</organism>